<keyword evidence="6" id="KW-1133">Transmembrane helix</keyword>
<feature type="transmembrane region" description="Helical" evidence="6">
    <location>
        <begin position="341"/>
        <end position="363"/>
    </location>
</feature>
<evidence type="ECO:0000256" key="5">
    <source>
        <dbReference type="SAM" id="MobiDB-lite"/>
    </source>
</evidence>
<dbReference type="GO" id="GO:0004674">
    <property type="term" value="F:protein serine/threonine kinase activity"/>
    <property type="evidence" value="ECO:0007669"/>
    <property type="project" value="TreeGrafter"/>
</dbReference>
<dbReference type="SUPFAM" id="SSF56112">
    <property type="entry name" value="Protein kinase-like (PK-like)"/>
    <property type="match status" value="1"/>
</dbReference>
<keyword evidence="3" id="KW-0418">Kinase</keyword>
<dbReference type="AlphaFoldDB" id="A0A150RBZ3"/>
<dbReference type="PANTHER" id="PTHR43289">
    <property type="entry name" value="MITOGEN-ACTIVATED PROTEIN KINASE KINASE KINASE 20-RELATED"/>
    <property type="match status" value="1"/>
</dbReference>
<dbReference type="GO" id="GO:0005524">
    <property type="term" value="F:ATP binding"/>
    <property type="evidence" value="ECO:0007669"/>
    <property type="project" value="UniProtKB-KW"/>
</dbReference>
<dbReference type="PANTHER" id="PTHR43289:SF6">
    <property type="entry name" value="SERINE_THREONINE-PROTEIN KINASE NEKL-3"/>
    <property type="match status" value="1"/>
</dbReference>
<keyword evidence="4" id="KW-0067">ATP-binding</keyword>
<keyword evidence="6" id="KW-0472">Membrane</keyword>
<dbReference type="Gene3D" id="3.30.200.20">
    <property type="entry name" value="Phosphorylase Kinase, domain 1"/>
    <property type="match status" value="1"/>
</dbReference>
<dbReference type="EMBL" id="JEMB01002855">
    <property type="protein sequence ID" value="KYF77814.1"/>
    <property type="molecule type" value="Genomic_DNA"/>
</dbReference>
<dbReference type="InterPro" id="IPR000719">
    <property type="entry name" value="Prot_kinase_dom"/>
</dbReference>
<evidence type="ECO:0000256" key="1">
    <source>
        <dbReference type="ARBA" id="ARBA00022679"/>
    </source>
</evidence>
<feature type="region of interest" description="Disordered" evidence="5">
    <location>
        <begin position="400"/>
        <end position="472"/>
    </location>
</feature>
<evidence type="ECO:0000313" key="9">
    <source>
        <dbReference type="Proteomes" id="UP000075635"/>
    </source>
</evidence>
<keyword evidence="2" id="KW-0547">Nucleotide-binding</keyword>
<proteinExistence type="predicted"/>
<protein>
    <recommendedName>
        <fullName evidence="7">Protein kinase domain-containing protein</fullName>
    </recommendedName>
</protein>
<dbReference type="PROSITE" id="PS50011">
    <property type="entry name" value="PROTEIN_KINASE_DOM"/>
    <property type="match status" value="1"/>
</dbReference>
<keyword evidence="6" id="KW-0812">Transmembrane</keyword>
<dbReference type="PROSITE" id="PS00108">
    <property type="entry name" value="PROTEIN_KINASE_ST"/>
    <property type="match status" value="1"/>
</dbReference>
<dbReference type="InterPro" id="IPR011009">
    <property type="entry name" value="Kinase-like_dom_sf"/>
</dbReference>
<keyword evidence="1" id="KW-0808">Transferase</keyword>
<evidence type="ECO:0000313" key="8">
    <source>
        <dbReference type="EMBL" id="KYF77814.1"/>
    </source>
</evidence>
<dbReference type="Gene3D" id="1.10.510.10">
    <property type="entry name" value="Transferase(Phosphotransferase) domain 1"/>
    <property type="match status" value="1"/>
</dbReference>
<accession>A0A150RBZ3</accession>
<organism evidence="8 9">
    <name type="scientific">Sorangium cellulosum</name>
    <name type="common">Polyangium cellulosum</name>
    <dbReference type="NCBI Taxonomy" id="56"/>
    <lineage>
        <taxon>Bacteria</taxon>
        <taxon>Pseudomonadati</taxon>
        <taxon>Myxococcota</taxon>
        <taxon>Polyangia</taxon>
        <taxon>Polyangiales</taxon>
        <taxon>Polyangiaceae</taxon>
        <taxon>Sorangium</taxon>
    </lineage>
</organism>
<gene>
    <name evidence="8" type="ORF">BE17_26020</name>
</gene>
<dbReference type="Proteomes" id="UP000075635">
    <property type="component" value="Unassembled WGS sequence"/>
</dbReference>
<feature type="domain" description="Protein kinase" evidence="7">
    <location>
        <begin position="16"/>
        <end position="301"/>
    </location>
</feature>
<evidence type="ECO:0000256" key="2">
    <source>
        <dbReference type="ARBA" id="ARBA00022741"/>
    </source>
</evidence>
<sequence>MFTLSLTDGSVFAERYRIVRCIAAGGMGAVYEVIHLETNRRRALKVMLPHFVQSEELKDRFRQEARVAADIESEFIVDVFDAGVDPQTKMPFLVMELLRGDELGKLLKQRGHFTPAEVVTYLHQAALALDKTHRAHIVHRDLKPENLFLTHREDGAPRLKVLDFGVAKIVAESNTNANATRSLGTPLYMAPEQFRSGHTVSPATDLYALGMVAYTLLVGQAYWAEEARDCNGNVFAFAASVTHGPQERATARAQRAGGRLPAAFDAWFAKAAAWSPQDRFPSATVLVGALAEALGVQRPRLESLGAHEVAAPPPSTEKLAASGTSLPGLVATKAPPRRRGLAVALVGTIAFALVALVVAALVLPTREPAVPVGLATAPADSAPALVADAASVPLAAGQVASAPPQEVSDAGAPSAHASPRPPPTLSAAALVSSRPVPPVAQARSFATSPSTAHSTSGSRTPAGSKGSIHVRD</sequence>
<evidence type="ECO:0000259" key="7">
    <source>
        <dbReference type="PROSITE" id="PS50011"/>
    </source>
</evidence>
<dbReference type="InterPro" id="IPR008271">
    <property type="entry name" value="Ser/Thr_kinase_AS"/>
</dbReference>
<dbReference type="SMART" id="SM00220">
    <property type="entry name" value="S_TKc"/>
    <property type="match status" value="1"/>
</dbReference>
<feature type="compositionally biased region" description="Polar residues" evidence="5">
    <location>
        <begin position="444"/>
        <end position="461"/>
    </location>
</feature>
<evidence type="ECO:0000256" key="3">
    <source>
        <dbReference type="ARBA" id="ARBA00022777"/>
    </source>
</evidence>
<name>A0A150RBZ3_SORCE</name>
<dbReference type="Pfam" id="PF00069">
    <property type="entry name" value="Pkinase"/>
    <property type="match status" value="1"/>
</dbReference>
<comment type="caution">
    <text evidence="8">The sequence shown here is derived from an EMBL/GenBank/DDBJ whole genome shotgun (WGS) entry which is preliminary data.</text>
</comment>
<evidence type="ECO:0000256" key="6">
    <source>
        <dbReference type="SAM" id="Phobius"/>
    </source>
</evidence>
<evidence type="ECO:0000256" key="4">
    <source>
        <dbReference type="ARBA" id="ARBA00022840"/>
    </source>
</evidence>
<dbReference type="CDD" id="cd14014">
    <property type="entry name" value="STKc_PknB_like"/>
    <property type="match status" value="1"/>
</dbReference>
<reference evidence="8 9" key="1">
    <citation type="submission" date="2014-02" db="EMBL/GenBank/DDBJ databases">
        <title>The small core and large imbalanced accessory genome model reveals a collaborative survival strategy of Sorangium cellulosum strains in nature.</title>
        <authorList>
            <person name="Han K."/>
            <person name="Peng R."/>
            <person name="Blom J."/>
            <person name="Li Y.-Z."/>
        </authorList>
    </citation>
    <scope>NUCLEOTIDE SEQUENCE [LARGE SCALE GENOMIC DNA]</scope>
    <source>
        <strain evidence="8 9">So0011-07</strain>
    </source>
</reference>